<protein>
    <submittedName>
        <fullName evidence="3">Nuclease-related domain-containing protein</fullName>
    </submittedName>
</protein>
<feature type="domain" description="NERD" evidence="2">
    <location>
        <begin position="75"/>
        <end position="190"/>
    </location>
</feature>
<dbReference type="EMBL" id="FOEH01000003">
    <property type="protein sequence ID" value="SEQ47413.1"/>
    <property type="molecule type" value="Genomic_DNA"/>
</dbReference>
<accession>A0A1H9GBM6</accession>
<proteinExistence type="predicted"/>
<evidence type="ECO:0000256" key="1">
    <source>
        <dbReference type="SAM" id="MobiDB-lite"/>
    </source>
</evidence>
<organism evidence="3 4">
    <name type="scientific">Virgibacillus subterraneus</name>
    <dbReference type="NCBI Taxonomy" id="621109"/>
    <lineage>
        <taxon>Bacteria</taxon>
        <taxon>Bacillati</taxon>
        <taxon>Bacillota</taxon>
        <taxon>Bacilli</taxon>
        <taxon>Bacillales</taxon>
        <taxon>Bacillaceae</taxon>
        <taxon>Virgibacillus</taxon>
    </lineage>
</organism>
<reference evidence="3 4" key="1">
    <citation type="submission" date="2016-10" db="EMBL/GenBank/DDBJ databases">
        <authorList>
            <person name="Varghese N."/>
            <person name="Submissions S."/>
        </authorList>
    </citation>
    <scope>NUCLEOTIDE SEQUENCE [LARGE SCALE GENOMIC DNA]</scope>
    <source>
        <strain evidence="3 4">CGMCC 1.7734</strain>
    </source>
</reference>
<feature type="compositionally biased region" description="Basic and acidic residues" evidence="1">
    <location>
        <begin position="52"/>
        <end position="69"/>
    </location>
</feature>
<feature type="region of interest" description="Disordered" evidence="1">
    <location>
        <begin position="50"/>
        <end position="69"/>
    </location>
</feature>
<evidence type="ECO:0000313" key="3">
    <source>
        <dbReference type="EMBL" id="SEQ47413.1"/>
    </source>
</evidence>
<gene>
    <name evidence="3" type="ORF">SAMN05216232_2542</name>
</gene>
<evidence type="ECO:0000259" key="2">
    <source>
        <dbReference type="PROSITE" id="PS50965"/>
    </source>
</evidence>
<sequence length="310" mass="35741">MGGCVEWDKPKCGFIPFYIGTINNNLPQPDNKSKQLLRGMIRLLGLFRKKEKPQSKPKKEQTSNKKNNEVVAGRKGEIGEYKIDIQLSQLPKEYMYLNDIMIKNSKSASGYSQIDHLVLTPYGIFVIETKNYQGTIYGGRNRKQWLINGKFKMINPIIQNYGHIQALKTLVDKKFHSNFISLVSFTKRCKLKIDMDLREITADEMVIYDIYFTETINRKVSIAKLKDKEPLLSEADIQQIYNTLSDVNISDPTLREQHNKSLKEKTSTSKSAAAKCVVCSKPVSQKVRDYCMANKKFEGKVYCYEHQRSR</sequence>
<dbReference type="PROSITE" id="PS50965">
    <property type="entry name" value="NERD"/>
    <property type="match status" value="1"/>
</dbReference>
<comment type="caution">
    <text evidence="3">The sequence shown here is derived from an EMBL/GenBank/DDBJ whole genome shotgun (WGS) entry which is preliminary data.</text>
</comment>
<dbReference type="Pfam" id="PF08378">
    <property type="entry name" value="NERD"/>
    <property type="match status" value="1"/>
</dbReference>
<name>A0A1H9GBM6_9BACI</name>
<keyword evidence="4" id="KW-1185">Reference proteome</keyword>
<dbReference type="Proteomes" id="UP000198733">
    <property type="component" value="Unassembled WGS sequence"/>
</dbReference>
<evidence type="ECO:0000313" key="4">
    <source>
        <dbReference type="Proteomes" id="UP000198733"/>
    </source>
</evidence>
<dbReference type="InterPro" id="IPR011528">
    <property type="entry name" value="NERD"/>
</dbReference>